<feature type="region of interest" description="Disordered" evidence="1">
    <location>
        <begin position="149"/>
        <end position="183"/>
    </location>
</feature>
<accession>A0A4U0XBW0</accession>
<gene>
    <name evidence="2" type="ORF">B0A55_06614</name>
</gene>
<feature type="compositionally biased region" description="Low complexity" evidence="1">
    <location>
        <begin position="31"/>
        <end position="40"/>
    </location>
</feature>
<keyword evidence="3" id="KW-1185">Reference proteome</keyword>
<evidence type="ECO:0000256" key="1">
    <source>
        <dbReference type="SAM" id="MobiDB-lite"/>
    </source>
</evidence>
<dbReference type="Proteomes" id="UP000309340">
    <property type="component" value="Unassembled WGS sequence"/>
</dbReference>
<feature type="non-terminal residue" evidence="2">
    <location>
        <position position="183"/>
    </location>
</feature>
<sequence>MPPFAATPPAMLQVNYHPPPTTDDDDDMDSPTDSLSSLSLGAEASNSYPRLLPTAKKLQGMKLARPDLTPRSSTDPSPSSLMQGYFAHQPAGPTSSHRNRSPYNRSHLRSRSGNAALLSAPAMTRAHSLPNPHISRSALAESSTVTVTVTSSGAVSPGAPPPSAPRSPMRTPARVRSPFREDG</sequence>
<feature type="compositionally biased region" description="Polar residues" evidence="1">
    <location>
        <begin position="92"/>
        <end position="104"/>
    </location>
</feature>
<feature type="compositionally biased region" description="Low complexity" evidence="1">
    <location>
        <begin position="66"/>
        <end position="81"/>
    </location>
</feature>
<organism evidence="2 3">
    <name type="scientific">Friedmanniomyces simplex</name>
    <dbReference type="NCBI Taxonomy" id="329884"/>
    <lineage>
        <taxon>Eukaryota</taxon>
        <taxon>Fungi</taxon>
        <taxon>Dikarya</taxon>
        <taxon>Ascomycota</taxon>
        <taxon>Pezizomycotina</taxon>
        <taxon>Dothideomycetes</taxon>
        <taxon>Dothideomycetidae</taxon>
        <taxon>Mycosphaerellales</taxon>
        <taxon>Teratosphaeriaceae</taxon>
        <taxon>Friedmanniomyces</taxon>
    </lineage>
</organism>
<dbReference type="OrthoDB" id="5400063at2759"/>
<comment type="caution">
    <text evidence="2">The sequence shown here is derived from an EMBL/GenBank/DDBJ whole genome shotgun (WGS) entry which is preliminary data.</text>
</comment>
<feature type="region of interest" description="Disordered" evidence="1">
    <location>
        <begin position="1"/>
        <end position="110"/>
    </location>
</feature>
<evidence type="ECO:0000313" key="2">
    <source>
        <dbReference type="EMBL" id="TKA73266.1"/>
    </source>
</evidence>
<dbReference type="EMBL" id="NAJQ01000271">
    <property type="protein sequence ID" value="TKA73266.1"/>
    <property type="molecule type" value="Genomic_DNA"/>
</dbReference>
<dbReference type="AlphaFoldDB" id="A0A4U0XBW0"/>
<evidence type="ECO:0000313" key="3">
    <source>
        <dbReference type="Proteomes" id="UP000309340"/>
    </source>
</evidence>
<protein>
    <submittedName>
        <fullName evidence="2">Uncharacterized protein</fullName>
    </submittedName>
</protein>
<reference evidence="2 3" key="1">
    <citation type="submission" date="2017-03" db="EMBL/GenBank/DDBJ databases">
        <title>Genomes of endolithic fungi from Antarctica.</title>
        <authorList>
            <person name="Coleine C."/>
            <person name="Masonjones S."/>
            <person name="Stajich J.E."/>
        </authorList>
    </citation>
    <scope>NUCLEOTIDE SEQUENCE [LARGE SCALE GENOMIC DNA]</scope>
    <source>
        <strain evidence="2 3">CCFEE 5184</strain>
    </source>
</reference>
<dbReference type="STRING" id="329884.A0A4U0XBW0"/>
<proteinExistence type="predicted"/>
<name>A0A4U0XBW0_9PEZI</name>